<dbReference type="Proteomes" id="UP000041601">
    <property type="component" value="Unassembled WGS sequence"/>
</dbReference>
<gene>
    <name evidence="2" type="primary">ygaD</name>
    <name evidence="2" type="ORF">ERS137941_03857</name>
    <name evidence="3" type="ORF">ERS137959_01592</name>
</gene>
<evidence type="ECO:0000313" key="2">
    <source>
        <dbReference type="EMBL" id="CFQ74888.1"/>
    </source>
</evidence>
<accession>A0A0H5FPX0</accession>
<dbReference type="Gene3D" id="3.90.950.20">
    <property type="entry name" value="CinA-like"/>
    <property type="match status" value="1"/>
</dbReference>
<evidence type="ECO:0000259" key="1">
    <source>
        <dbReference type="Pfam" id="PF02464"/>
    </source>
</evidence>
<evidence type="ECO:0000313" key="5">
    <source>
        <dbReference type="Proteomes" id="UP000048841"/>
    </source>
</evidence>
<dbReference type="InterPro" id="IPR036653">
    <property type="entry name" value="CinA-like_C"/>
</dbReference>
<dbReference type="NCBIfam" id="NF002975">
    <property type="entry name" value="PRK03661.1"/>
    <property type="match status" value="1"/>
</dbReference>
<dbReference type="EMBL" id="CGBR01000044">
    <property type="protein sequence ID" value="CFQ74888.1"/>
    <property type="molecule type" value="Genomic_DNA"/>
</dbReference>
<feature type="domain" description="CinA C-terminal" evidence="1">
    <location>
        <begin position="51"/>
        <end position="201"/>
    </location>
</feature>
<dbReference type="SUPFAM" id="SSF142433">
    <property type="entry name" value="CinA-like"/>
    <property type="match status" value="1"/>
</dbReference>
<dbReference type="EMBL" id="CPXJ01000016">
    <property type="protein sequence ID" value="CND58773.1"/>
    <property type="molecule type" value="Genomic_DNA"/>
</dbReference>
<protein>
    <submittedName>
        <fullName evidence="2">Competence damage-inducible protein A</fullName>
    </submittedName>
</protein>
<proteinExistence type="predicted"/>
<sequence length="205" mass="21903">MYGNVLFFHGTLRGVSHNEQLLSLRPKEVLLSVAADFIRVGAIMREEQLRQLSTAVGHKLKDRGAWVTCAESCTGGWVAKALTDIAGSSAYFDRGFVTYSNAAKHDLLGVKESTLAEHGAVSDAVVREMALGALRAANADFAVSISGVAGPDGGTTEKPVGTVWFAFATRDGEVSATKKLFPGDRDEVRLQAAVFALQTILDDFL</sequence>
<keyword evidence="4" id="KW-1185">Reference proteome</keyword>
<evidence type="ECO:0000313" key="3">
    <source>
        <dbReference type="EMBL" id="CND58773.1"/>
    </source>
</evidence>
<organism evidence="2 5">
    <name type="scientific">Yersinia enterocolitica</name>
    <dbReference type="NCBI Taxonomy" id="630"/>
    <lineage>
        <taxon>Bacteria</taxon>
        <taxon>Pseudomonadati</taxon>
        <taxon>Pseudomonadota</taxon>
        <taxon>Gammaproteobacteria</taxon>
        <taxon>Enterobacterales</taxon>
        <taxon>Yersiniaceae</taxon>
        <taxon>Yersinia</taxon>
    </lineage>
</organism>
<reference evidence="2 5" key="1">
    <citation type="submission" date="2015-03" db="EMBL/GenBank/DDBJ databases">
        <authorList>
            <person name="Murphy D."/>
        </authorList>
    </citation>
    <scope>NUCLEOTIDE SEQUENCE [LARGE SCALE GENOMIC DNA]</scope>
    <source>
        <strain evidence="2 5">IP26249</strain>
    </source>
</reference>
<name>A0A0H5FPX0_YEREN</name>
<dbReference type="NCBIfam" id="TIGR00199">
    <property type="entry name" value="PncC_domain"/>
    <property type="match status" value="1"/>
</dbReference>
<dbReference type="Proteomes" id="UP000048841">
    <property type="component" value="Unassembled WGS sequence"/>
</dbReference>
<dbReference type="Pfam" id="PF02464">
    <property type="entry name" value="CinA"/>
    <property type="match status" value="1"/>
</dbReference>
<dbReference type="AlphaFoldDB" id="A0A0H5FPX0"/>
<reference evidence="3 4" key="2">
    <citation type="submission" date="2015-03" db="EMBL/GenBank/DDBJ databases">
        <authorList>
            <consortium name="Pathogen Informatics"/>
            <person name="Murphy D."/>
        </authorList>
    </citation>
    <scope>NUCLEOTIDE SEQUENCE [LARGE SCALE GENOMIC DNA]</scope>
    <source>
        <strain evidence="3 4">IP05342</strain>
    </source>
</reference>
<evidence type="ECO:0000313" key="4">
    <source>
        <dbReference type="Proteomes" id="UP000041601"/>
    </source>
</evidence>
<dbReference type="InterPro" id="IPR008136">
    <property type="entry name" value="CinA_C"/>
</dbReference>